<evidence type="ECO:0000313" key="1">
    <source>
        <dbReference type="EMBL" id="GAA0769077.1"/>
    </source>
</evidence>
<dbReference type="InterPro" id="IPR041492">
    <property type="entry name" value="HAD_2"/>
</dbReference>
<proteinExistence type="predicted"/>
<dbReference type="SUPFAM" id="SSF56784">
    <property type="entry name" value="HAD-like"/>
    <property type="match status" value="1"/>
</dbReference>
<organism evidence="1 2">
    <name type="scientific">Ideonella azotifigens</name>
    <dbReference type="NCBI Taxonomy" id="513160"/>
    <lineage>
        <taxon>Bacteria</taxon>
        <taxon>Pseudomonadati</taxon>
        <taxon>Pseudomonadota</taxon>
        <taxon>Betaproteobacteria</taxon>
        <taxon>Burkholderiales</taxon>
        <taxon>Sphaerotilaceae</taxon>
        <taxon>Ideonella</taxon>
    </lineage>
</organism>
<accession>A0ABN1KJZ1</accession>
<gene>
    <name evidence="1" type="ORF">GCM10009107_59570</name>
</gene>
<keyword evidence="2" id="KW-1185">Reference proteome</keyword>
<dbReference type="InterPro" id="IPR023214">
    <property type="entry name" value="HAD_sf"/>
</dbReference>
<evidence type="ECO:0000313" key="2">
    <source>
        <dbReference type="Proteomes" id="UP001500279"/>
    </source>
</evidence>
<dbReference type="Gene3D" id="3.40.50.1000">
    <property type="entry name" value="HAD superfamily/HAD-like"/>
    <property type="match status" value="1"/>
</dbReference>
<name>A0ABN1KJZ1_9BURK</name>
<protein>
    <submittedName>
        <fullName evidence="1">HAD family hydrolase</fullName>
    </submittedName>
</protein>
<dbReference type="Gene3D" id="1.10.150.240">
    <property type="entry name" value="Putative phosphatase, domain 2"/>
    <property type="match status" value="1"/>
</dbReference>
<dbReference type="Proteomes" id="UP001500279">
    <property type="component" value="Unassembled WGS sequence"/>
</dbReference>
<dbReference type="Pfam" id="PF13419">
    <property type="entry name" value="HAD_2"/>
    <property type="match status" value="1"/>
</dbReference>
<dbReference type="PANTHER" id="PTHR43434:SF20">
    <property type="entry name" value="5'-NUCLEOTIDASE"/>
    <property type="match status" value="1"/>
</dbReference>
<dbReference type="PANTHER" id="PTHR43434">
    <property type="entry name" value="PHOSPHOGLYCOLATE PHOSPHATASE"/>
    <property type="match status" value="1"/>
</dbReference>
<keyword evidence="1" id="KW-0378">Hydrolase</keyword>
<dbReference type="InterPro" id="IPR023198">
    <property type="entry name" value="PGP-like_dom2"/>
</dbReference>
<comment type="caution">
    <text evidence="1">The sequence shown here is derived from an EMBL/GenBank/DDBJ whole genome shotgun (WGS) entry which is preliminary data.</text>
</comment>
<dbReference type="EMBL" id="BAAAEW010000047">
    <property type="protein sequence ID" value="GAA0769077.1"/>
    <property type="molecule type" value="Genomic_DNA"/>
</dbReference>
<reference evidence="1 2" key="1">
    <citation type="journal article" date="2019" name="Int. J. Syst. Evol. Microbiol.">
        <title>The Global Catalogue of Microorganisms (GCM) 10K type strain sequencing project: providing services to taxonomists for standard genome sequencing and annotation.</title>
        <authorList>
            <consortium name="The Broad Institute Genomics Platform"/>
            <consortium name="The Broad Institute Genome Sequencing Center for Infectious Disease"/>
            <person name="Wu L."/>
            <person name="Ma J."/>
        </authorList>
    </citation>
    <scope>NUCLEOTIDE SEQUENCE [LARGE SCALE GENOMIC DNA]</scope>
    <source>
        <strain evidence="1 2">JCM 15503</strain>
    </source>
</reference>
<dbReference type="InterPro" id="IPR036412">
    <property type="entry name" value="HAD-like_sf"/>
</dbReference>
<dbReference type="GO" id="GO:0016787">
    <property type="term" value="F:hydrolase activity"/>
    <property type="evidence" value="ECO:0007669"/>
    <property type="project" value="UniProtKB-KW"/>
</dbReference>
<dbReference type="RefSeq" id="WP_141290317.1">
    <property type="nucleotide sequence ID" value="NZ_BAAAEW010000047.1"/>
</dbReference>
<dbReference type="SFLD" id="SFLDS00003">
    <property type="entry name" value="Haloacid_Dehalogenase"/>
    <property type="match status" value="1"/>
</dbReference>
<dbReference type="InterPro" id="IPR050155">
    <property type="entry name" value="HAD-like_hydrolase_sf"/>
</dbReference>
<sequence length="212" mass="22823">MPYDLILFDLDGTLSDPAVGIGRSINHALLHHGHAPLQPHEVPAWIGPPLDESFGRLPGGADPALVASLVAKYRERYGELGYAENTLYGGVPEALQVLADAGVAMGVCTSKRVDFAEQILEMFGLRHFFGFVSGGDIGVQKWQQIAALRERGVIRGPAVMVGDRAVDLTAARRNGLHGAGVLWGHGSHAELAAEQPQHLFREPAEWRQLLAA</sequence>
<dbReference type="SFLD" id="SFLDG01129">
    <property type="entry name" value="C1.5:_HAD__Beta-PGM__Phosphata"/>
    <property type="match status" value="1"/>
</dbReference>